<feature type="domain" description="HTH CENPB-type" evidence="3">
    <location>
        <begin position="167"/>
        <end position="238"/>
    </location>
</feature>
<reference evidence="4 8" key="1">
    <citation type="journal article" date="2019" name="Sci. Rep.">
        <title>Orb-weaving spider Araneus ventricosus genome elucidates the spidroin gene catalogue.</title>
        <authorList>
            <person name="Kono N."/>
            <person name="Nakamura H."/>
            <person name="Ohtoshi R."/>
            <person name="Moran D.A.P."/>
            <person name="Shinohara A."/>
            <person name="Yoshida Y."/>
            <person name="Fujiwara M."/>
            <person name="Mori M."/>
            <person name="Tomita M."/>
            <person name="Arakawa K."/>
        </authorList>
    </citation>
    <scope>NUCLEOTIDE SEQUENCE [LARGE SCALE GENOMIC DNA]</scope>
</reference>
<keyword evidence="8" id="KW-1185">Reference proteome</keyword>
<dbReference type="PANTHER" id="PTHR19303">
    <property type="entry name" value="TRANSPOSON"/>
    <property type="match status" value="1"/>
</dbReference>
<dbReference type="InterPro" id="IPR009057">
    <property type="entry name" value="Homeodomain-like_sf"/>
</dbReference>
<gene>
    <name evidence="4" type="ORF">AVEN_134712_1</name>
    <name evidence="5" type="ORF">AVEN_183267_1</name>
    <name evidence="7" type="ORF">AVEN_183770_1</name>
    <name evidence="6" type="ORF">AVEN_245344_1</name>
</gene>
<sequence>MSMNYDTASVSEVEDGTTQESLYSEVSKLRLKNAVIYYQGLLTQNNLISSESSASISHEAMLMGEEIFQNTLDILAEKIIVSDEELIHENERCQEVLFEKVEGDVSSDEYEPEEKKRYVEYIPLDYKIKVVNIARAHPTWNLQSLQKNGCSHLKKMEYLSKWEEEIKKGGNLFDKYSILDSWTYDRFVEARENYQKVTTRNLQQWALAAAGQFPEFEFKASESWVKKFKNKHGIRQRKVTKFVSKRETATIKETLASAATFRKQALKLIPNFNKDYVINTDQTGCQYQSNYNRTLAVKGSKTIFVKRNDMNKVTHSYTAQYSLSLSGKVLPKVFICLQEATGNFGPRVQKSVNRYAEKYRNVVIKSSKSGKLTSGLYIDFLNDCLKPYVREEQFLLLLDSWGGHATPEIHDEIFQDDQQLSTCTIKVIPPKCTPLLQPCDVYFYRQVKNLIKRLQNCAYLIENDREINSREDCIKIQSIVHHQLSSPIFREMIRYAWYAAKLSKEREIFYNVNEVCFPTNLLKNRCSCEQSSFINCARCQNIFCFQCFYDNYHSGSCM</sequence>
<dbReference type="Pfam" id="PF03184">
    <property type="entry name" value="DDE_1"/>
    <property type="match status" value="1"/>
</dbReference>
<evidence type="ECO:0000256" key="1">
    <source>
        <dbReference type="ARBA" id="ARBA00004123"/>
    </source>
</evidence>
<dbReference type="SMART" id="SM00674">
    <property type="entry name" value="CENPB"/>
    <property type="match status" value="1"/>
</dbReference>
<dbReference type="InterPro" id="IPR006600">
    <property type="entry name" value="HTH_CenpB_DNA-bd_dom"/>
</dbReference>
<evidence type="ECO:0000313" key="4">
    <source>
        <dbReference type="EMBL" id="GBM51202.1"/>
    </source>
</evidence>
<dbReference type="AlphaFoldDB" id="A0A4Y2GBL5"/>
<organism evidence="4 8">
    <name type="scientific">Araneus ventricosus</name>
    <name type="common">Orbweaver spider</name>
    <name type="synonym">Epeira ventricosa</name>
    <dbReference type="NCBI Taxonomy" id="182803"/>
    <lineage>
        <taxon>Eukaryota</taxon>
        <taxon>Metazoa</taxon>
        <taxon>Ecdysozoa</taxon>
        <taxon>Arthropoda</taxon>
        <taxon>Chelicerata</taxon>
        <taxon>Arachnida</taxon>
        <taxon>Araneae</taxon>
        <taxon>Araneomorphae</taxon>
        <taxon>Entelegynae</taxon>
        <taxon>Araneoidea</taxon>
        <taxon>Araneidae</taxon>
        <taxon>Araneus</taxon>
    </lineage>
</organism>
<comment type="caution">
    <text evidence="4">The sequence shown here is derived from an EMBL/GenBank/DDBJ whole genome shotgun (WGS) entry which is preliminary data.</text>
</comment>
<dbReference type="PANTHER" id="PTHR19303:SF73">
    <property type="entry name" value="PROTEIN PDC2"/>
    <property type="match status" value="1"/>
</dbReference>
<accession>A0A4Y2GBL5</accession>
<dbReference type="PROSITE" id="PS51253">
    <property type="entry name" value="HTH_CENPB"/>
    <property type="match status" value="1"/>
</dbReference>
<evidence type="ECO:0000313" key="5">
    <source>
        <dbReference type="EMBL" id="GBM51241.1"/>
    </source>
</evidence>
<evidence type="ECO:0000256" key="2">
    <source>
        <dbReference type="ARBA" id="ARBA00023125"/>
    </source>
</evidence>
<dbReference type="InterPro" id="IPR004875">
    <property type="entry name" value="DDE_SF_endonuclease_dom"/>
</dbReference>
<dbReference type="EMBL" id="BGPR01194045">
    <property type="protein sequence ID" value="GBM99412.1"/>
    <property type="molecule type" value="Genomic_DNA"/>
</dbReference>
<dbReference type="EMBL" id="BGPR01177357">
    <property type="protein sequence ID" value="GBM51241.1"/>
    <property type="molecule type" value="Genomic_DNA"/>
</dbReference>
<evidence type="ECO:0000259" key="3">
    <source>
        <dbReference type="PROSITE" id="PS51253"/>
    </source>
</evidence>
<proteinExistence type="predicted"/>
<dbReference type="GO" id="GO:0005634">
    <property type="term" value="C:nucleus"/>
    <property type="evidence" value="ECO:0007669"/>
    <property type="project" value="UniProtKB-SubCell"/>
</dbReference>
<name>A0A4Y2GBL5_ARAVE</name>
<keyword evidence="2" id="KW-0238">DNA-binding</keyword>
<evidence type="ECO:0000313" key="8">
    <source>
        <dbReference type="Proteomes" id="UP000499080"/>
    </source>
</evidence>
<dbReference type="GO" id="GO:0003677">
    <property type="term" value="F:DNA binding"/>
    <property type="evidence" value="ECO:0007669"/>
    <property type="project" value="UniProtKB-KW"/>
</dbReference>
<dbReference type="EMBL" id="BGPR01194018">
    <property type="protein sequence ID" value="GBM99337.1"/>
    <property type="molecule type" value="Genomic_DNA"/>
</dbReference>
<protein>
    <recommendedName>
        <fullName evidence="3">HTH CENPB-type domain-containing protein</fullName>
    </recommendedName>
</protein>
<comment type="subcellular location">
    <subcellularLocation>
        <location evidence="1">Nucleus</location>
    </subcellularLocation>
</comment>
<dbReference type="Proteomes" id="UP000499080">
    <property type="component" value="Unassembled WGS sequence"/>
</dbReference>
<dbReference type="SUPFAM" id="SSF46689">
    <property type="entry name" value="Homeodomain-like"/>
    <property type="match status" value="1"/>
</dbReference>
<evidence type="ECO:0000313" key="7">
    <source>
        <dbReference type="EMBL" id="GBM99412.1"/>
    </source>
</evidence>
<dbReference type="Pfam" id="PF03221">
    <property type="entry name" value="HTH_Tnp_Tc5"/>
    <property type="match status" value="1"/>
</dbReference>
<dbReference type="OrthoDB" id="10039452at2759"/>
<dbReference type="InterPro" id="IPR050863">
    <property type="entry name" value="CenT-Element_Derived"/>
</dbReference>
<dbReference type="EMBL" id="BGPR01177345">
    <property type="protein sequence ID" value="GBM51202.1"/>
    <property type="molecule type" value="Genomic_DNA"/>
</dbReference>
<evidence type="ECO:0000313" key="6">
    <source>
        <dbReference type="EMBL" id="GBM99337.1"/>
    </source>
</evidence>
<dbReference type="Gene3D" id="1.10.10.60">
    <property type="entry name" value="Homeodomain-like"/>
    <property type="match status" value="1"/>
</dbReference>